<sequence length="357" mass="37651">MAPLLLTLVVHVAPAGAPAVTVVVEGPSVEETKHVLTAATLPVSLRLEPAPSAEVSTPVSSPWPTRLAAARSAYVTTNFAECLKQLEGDSAAAELLAAGERLLAARLLAWRVACHTGARQPEPARAAALALAAFQVPLPEDVASMTPEVETLLVGAQREVGTRPMTKARIESTPSGATVELDGRPVACTTPCSMELLEGAHVVRLSADGYTPTWRLLARTDSPITLEPAAPELAASQWRRRLEKGDALDSPVSLRLLSTSLRAPRLVVLASDPATPSLLRGALAVDGQLLVRAERSGDPEGLMRDLLVRGQVVEEAPSIFARWPFWVAVGVAVAAGVTTAVVLATRDIRTRIEVGFQ</sequence>
<keyword evidence="1" id="KW-1133">Transmembrane helix</keyword>
<comment type="caution">
    <text evidence="3">The sequence shown here is derived from an EMBL/GenBank/DDBJ whole genome shotgun (WGS) entry which is preliminary data.</text>
</comment>
<evidence type="ECO:0000313" key="4">
    <source>
        <dbReference type="Proteomes" id="UP000249061"/>
    </source>
</evidence>
<gene>
    <name evidence="3" type="ORF">DI536_00305</name>
</gene>
<reference evidence="3 4" key="1">
    <citation type="submission" date="2017-08" db="EMBL/GenBank/DDBJ databases">
        <title>Infants hospitalized years apart are colonized by the same room-sourced microbial strains.</title>
        <authorList>
            <person name="Brooks B."/>
            <person name="Olm M.R."/>
            <person name="Firek B.A."/>
            <person name="Baker R."/>
            <person name="Thomas B.C."/>
            <person name="Morowitz M.J."/>
            <person name="Banfield J.F."/>
        </authorList>
    </citation>
    <scope>NUCLEOTIDE SEQUENCE [LARGE SCALE GENOMIC DNA]</scope>
    <source>
        <strain evidence="3">S2_003_000_R2_14</strain>
    </source>
</reference>
<name>A0A2W5W592_9BACT</name>
<evidence type="ECO:0000259" key="2">
    <source>
        <dbReference type="Pfam" id="PF08308"/>
    </source>
</evidence>
<accession>A0A2W5W592</accession>
<dbReference type="Proteomes" id="UP000249061">
    <property type="component" value="Unassembled WGS sequence"/>
</dbReference>
<keyword evidence="1" id="KW-0472">Membrane</keyword>
<feature type="transmembrane region" description="Helical" evidence="1">
    <location>
        <begin position="323"/>
        <end position="344"/>
    </location>
</feature>
<organism evidence="3 4">
    <name type="scientific">Archangium gephyra</name>
    <dbReference type="NCBI Taxonomy" id="48"/>
    <lineage>
        <taxon>Bacteria</taxon>
        <taxon>Pseudomonadati</taxon>
        <taxon>Myxococcota</taxon>
        <taxon>Myxococcia</taxon>
        <taxon>Myxococcales</taxon>
        <taxon>Cystobacterineae</taxon>
        <taxon>Archangiaceae</taxon>
        <taxon>Archangium</taxon>
    </lineage>
</organism>
<feature type="domain" description="PEGA" evidence="2">
    <location>
        <begin position="168"/>
        <end position="212"/>
    </location>
</feature>
<dbReference type="AlphaFoldDB" id="A0A2W5W592"/>
<proteinExistence type="predicted"/>
<keyword evidence="1" id="KW-0812">Transmembrane</keyword>
<dbReference type="Pfam" id="PF08308">
    <property type="entry name" value="PEGA"/>
    <property type="match status" value="1"/>
</dbReference>
<dbReference type="EMBL" id="QFQP01000001">
    <property type="protein sequence ID" value="PZR18361.1"/>
    <property type="molecule type" value="Genomic_DNA"/>
</dbReference>
<evidence type="ECO:0000256" key="1">
    <source>
        <dbReference type="SAM" id="Phobius"/>
    </source>
</evidence>
<protein>
    <recommendedName>
        <fullName evidence="2">PEGA domain-containing protein</fullName>
    </recommendedName>
</protein>
<dbReference type="InterPro" id="IPR013229">
    <property type="entry name" value="PEGA"/>
</dbReference>
<evidence type="ECO:0000313" key="3">
    <source>
        <dbReference type="EMBL" id="PZR18361.1"/>
    </source>
</evidence>